<dbReference type="InterPro" id="IPR011783">
    <property type="entry name" value="Pept_S1C_DegS"/>
</dbReference>
<evidence type="ECO:0000256" key="8">
    <source>
        <dbReference type="ARBA" id="ARBA00022670"/>
    </source>
</evidence>
<evidence type="ECO:0000313" key="20">
    <source>
        <dbReference type="EMBL" id="PYD38288.1"/>
    </source>
</evidence>
<reference evidence="20 22" key="1">
    <citation type="submission" date="2017-11" db="EMBL/GenBank/DDBJ databases">
        <title>Genome sequence of the oocydin A producing rhizobacterium Serratia plymuthica 4Rx5.</title>
        <authorList>
            <person name="Matilla M.A."/>
            <person name="Udaondo Z."/>
            <person name="Salmond G.P.C."/>
        </authorList>
    </citation>
    <scope>NUCLEOTIDE SEQUENCE [LARGE SCALE GENOMIC DNA]</scope>
    <source>
        <strain evidence="20 22">4Rx5</strain>
    </source>
</reference>
<organism evidence="20 22">
    <name type="scientific">Serratia plymuthica</name>
    <dbReference type="NCBI Taxonomy" id="82996"/>
    <lineage>
        <taxon>Bacteria</taxon>
        <taxon>Pseudomonadati</taxon>
        <taxon>Pseudomonadota</taxon>
        <taxon>Gammaproteobacteria</taxon>
        <taxon>Enterobacterales</taxon>
        <taxon>Yersiniaceae</taxon>
        <taxon>Serratia</taxon>
    </lineage>
</organism>
<evidence type="ECO:0000256" key="1">
    <source>
        <dbReference type="ARBA" id="ARBA00001772"/>
    </source>
</evidence>
<dbReference type="Proteomes" id="UP000248196">
    <property type="component" value="Unassembled WGS sequence"/>
</dbReference>
<keyword evidence="12" id="KW-1133">Transmembrane helix</keyword>
<feature type="active site" description="Charge relay system" evidence="17">
    <location>
        <position position="197"/>
    </location>
</feature>
<dbReference type="InterPro" id="IPR001478">
    <property type="entry name" value="PDZ"/>
</dbReference>
<evidence type="ECO:0000256" key="14">
    <source>
        <dbReference type="ARBA" id="ARBA00071522"/>
    </source>
</evidence>
<keyword evidence="10 21" id="KW-0378">Hydrolase</keyword>
<dbReference type="PANTHER" id="PTHR22939">
    <property type="entry name" value="SERINE PROTEASE FAMILY S1C HTRA-RELATED"/>
    <property type="match status" value="1"/>
</dbReference>
<evidence type="ECO:0000256" key="9">
    <source>
        <dbReference type="ARBA" id="ARBA00022692"/>
    </source>
</evidence>
<evidence type="ECO:0000256" key="18">
    <source>
        <dbReference type="PIRSR" id="PIRSR611783-2"/>
    </source>
</evidence>
<dbReference type="PRINTS" id="PR00834">
    <property type="entry name" value="PROTEASES2C"/>
</dbReference>
<dbReference type="OrthoDB" id="9758917at2"/>
<gene>
    <name evidence="21" type="primary">degS</name>
    <name evidence="20" type="ORF">CT690_15530</name>
    <name evidence="21" type="ORF">I6G64_15370</name>
</gene>
<dbReference type="Gene3D" id="2.30.42.10">
    <property type="match status" value="1"/>
</dbReference>
<dbReference type="Proteomes" id="UP000594967">
    <property type="component" value="Chromosome"/>
</dbReference>
<dbReference type="NCBIfam" id="TIGR02038">
    <property type="entry name" value="protease_degS"/>
    <property type="match status" value="1"/>
</dbReference>
<dbReference type="SMART" id="SM00228">
    <property type="entry name" value="PDZ"/>
    <property type="match status" value="1"/>
</dbReference>
<protein>
    <recommendedName>
        <fullName evidence="14">Serine endoprotease DegS</fullName>
        <ecNumber evidence="5">3.4.21.107</ecNumber>
    </recommendedName>
    <alternativeName>
        <fullName evidence="16">Site-1 protease DegS</fullName>
    </alternativeName>
    <alternativeName>
        <fullName evidence="15">Site-1-type intramembrane protease</fullName>
    </alternativeName>
</protein>
<keyword evidence="7" id="KW-0997">Cell inner membrane</keyword>
<keyword evidence="8 20" id="KW-0645">Protease</keyword>
<feature type="domain" description="PDZ" evidence="19">
    <location>
        <begin position="253"/>
        <end position="335"/>
    </location>
</feature>
<dbReference type="EMBL" id="CP065673">
    <property type="protein sequence ID" value="QPS18980.1"/>
    <property type="molecule type" value="Genomic_DNA"/>
</dbReference>
<dbReference type="GO" id="GO:0042597">
    <property type="term" value="C:periplasmic space"/>
    <property type="evidence" value="ECO:0007669"/>
    <property type="project" value="TreeGrafter"/>
</dbReference>
<dbReference type="AlphaFoldDB" id="A0A318NZH2"/>
<dbReference type="EMBL" id="PESE01000004">
    <property type="protein sequence ID" value="PYD38288.1"/>
    <property type="molecule type" value="Genomic_DNA"/>
</dbReference>
<evidence type="ECO:0000256" key="11">
    <source>
        <dbReference type="ARBA" id="ARBA00022825"/>
    </source>
</evidence>
<evidence type="ECO:0000256" key="3">
    <source>
        <dbReference type="ARBA" id="ARBA00010541"/>
    </source>
</evidence>
<dbReference type="GO" id="GO:0005886">
    <property type="term" value="C:plasma membrane"/>
    <property type="evidence" value="ECO:0007669"/>
    <property type="project" value="UniProtKB-SubCell"/>
</dbReference>
<comment type="subunit">
    <text evidence="4">Homotrimer.</text>
</comment>
<comment type="subcellular location">
    <subcellularLocation>
        <location evidence="2">Cell inner membrane</location>
        <topology evidence="2">Single-pass membrane protein</topology>
    </subcellularLocation>
</comment>
<evidence type="ECO:0000256" key="5">
    <source>
        <dbReference type="ARBA" id="ARBA00013035"/>
    </source>
</evidence>
<reference evidence="21 23" key="2">
    <citation type="submission" date="2020-12" db="EMBL/GenBank/DDBJ databases">
        <title>FDA dAtabase for Regulatory Grade micrObial Sequences (FDA-ARGOS): Supporting development and validation of Infectious Disease Dx tests.</title>
        <authorList>
            <person name="Sproer C."/>
            <person name="Gronow S."/>
            <person name="Severitt S."/>
            <person name="Schroder I."/>
            <person name="Tallon L."/>
            <person name="Sadzewicz L."/>
            <person name="Zhao X."/>
            <person name="Boylan J."/>
            <person name="Ott S."/>
            <person name="Bowen H."/>
            <person name="Vavikolanu K."/>
            <person name="Mehta A."/>
            <person name="Aluvathingal J."/>
            <person name="Nadendla S."/>
            <person name="Lowell S."/>
            <person name="Myers T."/>
            <person name="Yan Y."/>
            <person name="Sichtig H."/>
        </authorList>
    </citation>
    <scope>NUCLEOTIDE SEQUENCE [LARGE SCALE GENOMIC DNA]</scope>
    <source>
        <strain evidence="21 23">FDAARGOS_907</strain>
    </source>
</reference>
<dbReference type="EC" id="3.4.21.107" evidence="5"/>
<dbReference type="SUPFAM" id="SSF50156">
    <property type="entry name" value="PDZ domain-like"/>
    <property type="match status" value="1"/>
</dbReference>
<dbReference type="GO" id="GO:0004252">
    <property type="term" value="F:serine-type endopeptidase activity"/>
    <property type="evidence" value="ECO:0007669"/>
    <property type="project" value="InterPro"/>
</dbReference>
<evidence type="ECO:0000313" key="21">
    <source>
        <dbReference type="EMBL" id="QPS18980.1"/>
    </source>
</evidence>
<keyword evidence="6" id="KW-1003">Cell membrane</keyword>
<proteinExistence type="inferred from homology"/>
<dbReference type="InterPro" id="IPR009003">
    <property type="entry name" value="Peptidase_S1_PA"/>
</dbReference>
<feature type="active site" description="Charge relay system" evidence="17">
    <location>
        <position position="123"/>
    </location>
</feature>
<evidence type="ECO:0000256" key="4">
    <source>
        <dbReference type="ARBA" id="ARBA00011233"/>
    </source>
</evidence>
<dbReference type="InterPro" id="IPR001940">
    <property type="entry name" value="Peptidase_S1C"/>
</dbReference>
<dbReference type="Pfam" id="PF13180">
    <property type="entry name" value="PDZ_2"/>
    <property type="match status" value="1"/>
</dbReference>
<dbReference type="SUPFAM" id="SSF50494">
    <property type="entry name" value="Trypsin-like serine proteases"/>
    <property type="match status" value="1"/>
</dbReference>
<feature type="binding site" evidence="18">
    <location>
        <position position="180"/>
    </location>
    <ligand>
        <name>substrate</name>
    </ligand>
</feature>
<evidence type="ECO:0000256" key="10">
    <source>
        <dbReference type="ARBA" id="ARBA00022801"/>
    </source>
</evidence>
<keyword evidence="23" id="KW-1185">Reference proteome</keyword>
<evidence type="ECO:0000256" key="2">
    <source>
        <dbReference type="ARBA" id="ARBA00004377"/>
    </source>
</evidence>
<dbReference type="FunFam" id="2.40.10.10:FF:000009">
    <property type="entry name" value="Serine endoprotease DegS, periplasmic"/>
    <property type="match status" value="1"/>
</dbReference>
<dbReference type="InterPro" id="IPR036034">
    <property type="entry name" value="PDZ_sf"/>
</dbReference>
<accession>A0A318NZH2</accession>
<evidence type="ECO:0000256" key="17">
    <source>
        <dbReference type="PIRSR" id="PIRSR611783-1"/>
    </source>
</evidence>
<dbReference type="FunFam" id="2.40.10.10:FF:000001">
    <property type="entry name" value="Periplasmic serine protease DegS"/>
    <property type="match status" value="1"/>
</dbReference>
<sequence length="352" mass="37609">MFAKLLRSVVIGLIVAGLLLAALPVLRSSNTLFAEKHDNTRDETPVSYNKAVRRAAPAVVNIYNRNMSGAANVLSLGSGVIMNERGYILTNRHVIKDAQQITVVLQDGRRYEALLVGSDSLTDLAVLKIDPGNLPVIPINNARAAHVGDVVLAIGNPYNLGQTVTQGILSATGRISMSTTGRQTFLQTDASINRGNSGGALVNSLGELIGINTLTYDKITDGETPEGLGFAIPIELATKIMDKLIRDGRVIRGYFGIQGKEIIPLRSSNSGIDRLQGIIVTEITPNGPAGNAGFHINDVITNVDSKPAISVLETMDQVAEIRPGTEIPVIVLRDGKRITLKMTVGEFPEDSN</sequence>
<evidence type="ECO:0000256" key="13">
    <source>
        <dbReference type="ARBA" id="ARBA00023136"/>
    </source>
</evidence>
<evidence type="ECO:0000256" key="7">
    <source>
        <dbReference type="ARBA" id="ARBA00022519"/>
    </source>
</evidence>
<evidence type="ECO:0000256" key="16">
    <source>
        <dbReference type="ARBA" id="ARBA00083871"/>
    </source>
</evidence>
<name>A0A318NZH2_SERPL</name>
<evidence type="ECO:0000313" key="22">
    <source>
        <dbReference type="Proteomes" id="UP000248196"/>
    </source>
</evidence>
<keyword evidence="11" id="KW-0720">Serine protease</keyword>
<evidence type="ECO:0000256" key="12">
    <source>
        <dbReference type="ARBA" id="ARBA00022989"/>
    </source>
</evidence>
<dbReference type="GO" id="GO:0006515">
    <property type="term" value="P:protein quality control for misfolded or incompletely synthesized proteins"/>
    <property type="evidence" value="ECO:0007669"/>
    <property type="project" value="TreeGrafter"/>
</dbReference>
<evidence type="ECO:0000313" key="23">
    <source>
        <dbReference type="Proteomes" id="UP000594967"/>
    </source>
</evidence>
<evidence type="ECO:0000256" key="15">
    <source>
        <dbReference type="ARBA" id="ARBA00078529"/>
    </source>
</evidence>
<keyword evidence="9" id="KW-0812">Transmembrane</keyword>
<evidence type="ECO:0000256" key="6">
    <source>
        <dbReference type="ARBA" id="ARBA00022475"/>
    </source>
</evidence>
<keyword evidence="13" id="KW-0472">Membrane</keyword>
<dbReference type="Pfam" id="PF13365">
    <property type="entry name" value="Trypsin_2"/>
    <property type="match status" value="1"/>
</dbReference>
<dbReference type="PANTHER" id="PTHR22939:SF101">
    <property type="entry name" value="PERIPLASMIC PH-DEPENDENT SERINE ENDOPROTEASE DEGQ"/>
    <property type="match status" value="1"/>
</dbReference>
<comment type="catalytic activity">
    <reaction evidence="1">
        <text>Acts on substrates that are at least partially unfolded. The cleavage site P1 residue is normally between a pair of hydrophobic residues, such as Val-|-Val.</text>
        <dbReference type="EC" id="3.4.21.107"/>
    </reaction>
</comment>
<dbReference type="Gene3D" id="2.40.10.10">
    <property type="entry name" value="Trypsin-like serine proteases"/>
    <property type="match status" value="2"/>
</dbReference>
<evidence type="ECO:0000259" key="19">
    <source>
        <dbReference type="SMART" id="SM00228"/>
    </source>
</evidence>
<feature type="active site" description="Charge relay system" evidence="17">
    <location>
        <position position="93"/>
    </location>
</feature>
<dbReference type="InterPro" id="IPR043504">
    <property type="entry name" value="Peptidase_S1_PA_chymotrypsin"/>
</dbReference>
<dbReference type="RefSeq" id="WP_004948503.1">
    <property type="nucleotide sequence ID" value="NZ_CAMISH010000005.1"/>
</dbReference>
<dbReference type="NCBIfam" id="NF008147">
    <property type="entry name" value="PRK10898.1"/>
    <property type="match status" value="1"/>
</dbReference>
<comment type="similarity">
    <text evidence="3">Belongs to the peptidase S1C family.</text>
</comment>